<evidence type="ECO:0000256" key="1">
    <source>
        <dbReference type="SAM" id="MobiDB-lite"/>
    </source>
</evidence>
<feature type="region of interest" description="Disordered" evidence="1">
    <location>
        <begin position="358"/>
        <end position="485"/>
    </location>
</feature>
<feature type="compositionally biased region" description="Basic and acidic residues" evidence="1">
    <location>
        <begin position="358"/>
        <end position="369"/>
    </location>
</feature>
<comment type="caution">
    <text evidence="2">The sequence shown here is derived from an EMBL/GenBank/DDBJ whole genome shotgun (WGS) entry which is preliminary data.</text>
</comment>
<accession>A0A8H7F302</accession>
<gene>
    <name evidence="2" type="ORF">Agabi119p4_4363</name>
</gene>
<dbReference type="AlphaFoldDB" id="A0A8H7F302"/>
<feature type="compositionally biased region" description="Pro residues" evidence="1">
    <location>
        <begin position="56"/>
        <end position="73"/>
    </location>
</feature>
<dbReference type="InterPro" id="IPR011333">
    <property type="entry name" value="SKP1/BTB/POZ_sf"/>
</dbReference>
<sequence>MPAPNARRPSISSSMLWLSRKDSRASAELPTHGAVVVRTPEDALRDTNVRVTYQSPHPPLPASPPLPPLPLPLTEPEESDRELPDKTPRRTHRLPRPPSPTPSASSLRPSLKSRSSTAVEDPPVVPPLPPNIPLSAPVPPFSPILLSLPPPHPLDPARTIVALETSTATYKSTLATLSSRPSYLADYLSEIAKQRYSHVSSVYSTESSDIHSESQGQTASTILHIFLDRPSAPYAHILAFLRTLVVSPDHPSALPPGIQLSFFSNSTSTTLFNTKLEALLEVRDESAYLGLDSLQKLCNEEIRQRLAHAPRHTRGTSYASVNTMMSPGMLPIIGGGIPPVHSLHASVHSLHTLTEYAKGDEKTSSKDVLARVSGSSESLDEEGAEPLVNSASPSPVPSPIPSFVPPRHHKDNVMTSQATSKAYPHSTSSSPGPTYTRPKLHKKSESASVVPTRPPIVPDLSRRSETKTSGRVAGHHHISSSIGTG</sequence>
<dbReference type="Proteomes" id="UP000629468">
    <property type="component" value="Unassembled WGS sequence"/>
</dbReference>
<proteinExistence type="predicted"/>
<feature type="compositionally biased region" description="Basic and acidic residues" evidence="1">
    <location>
        <begin position="39"/>
        <end position="48"/>
    </location>
</feature>
<feature type="compositionally biased region" description="Pro residues" evidence="1">
    <location>
        <begin position="394"/>
        <end position="404"/>
    </location>
</feature>
<organism evidence="2 3">
    <name type="scientific">Agaricus bisporus var. burnettii</name>
    <dbReference type="NCBI Taxonomy" id="192524"/>
    <lineage>
        <taxon>Eukaryota</taxon>
        <taxon>Fungi</taxon>
        <taxon>Dikarya</taxon>
        <taxon>Basidiomycota</taxon>
        <taxon>Agaricomycotina</taxon>
        <taxon>Agaricomycetes</taxon>
        <taxon>Agaricomycetidae</taxon>
        <taxon>Agaricales</taxon>
        <taxon>Agaricineae</taxon>
        <taxon>Agaricaceae</taxon>
        <taxon>Agaricus</taxon>
    </lineage>
</organism>
<feature type="compositionally biased region" description="Polar residues" evidence="1">
    <location>
        <begin position="413"/>
        <end position="433"/>
    </location>
</feature>
<evidence type="ECO:0000313" key="3">
    <source>
        <dbReference type="Proteomes" id="UP000629468"/>
    </source>
</evidence>
<dbReference type="EMBL" id="JABXXO010000006">
    <property type="protein sequence ID" value="KAF7775970.1"/>
    <property type="molecule type" value="Genomic_DNA"/>
</dbReference>
<protein>
    <submittedName>
        <fullName evidence="2">Uncharacterized protein</fullName>
    </submittedName>
</protein>
<feature type="compositionally biased region" description="Low complexity" evidence="1">
    <location>
        <begin position="102"/>
        <end position="116"/>
    </location>
</feature>
<name>A0A8H7F302_AGABI</name>
<reference evidence="2 3" key="1">
    <citation type="journal article" name="Sci. Rep.">
        <title>Telomere-to-telomere assembled and centromere annotated genomes of the two main subspecies of the button mushroom Agaricus bisporus reveal especially polymorphic chromosome ends.</title>
        <authorList>
            <person name="Sonnenberg A.S.M."/>
            <person name="Sedaghat-Telgerd N."/>
            <person name="Lavrijssen B."/>
            <person name="Ohm R.A."/>
            <person name="Hendrickx P.M."/>
            <person name="Scholtmeijer K."/>
            <person name="Baars J.J.P."/>
            <person name="van Peer A."/>
        </authorList>
    </citation>
    <scope>NUCLEOTIDE SEQUENCE [LARGE SCALE GENOMIC DNA]</scope>
    <source>
        <strain evidence="2 3">H119_p4</strain>
    </source>
</reference>
<feature type="region of interest" description="Disordered" evidence="1">
    <location>
        <begin position="1"/>
        <end position="126"/>
    </location>
</feature>
<dbReference type="Gene3D" id="3.30.710.10">
    <property type="entry name" value="Potassium Channel Kv1.1, Chain A"/>
    <property type="match status" value="1"/>
</dbReference>
<evidence type="ECO:0000313" key="2">
    <source>
        <dbReference type="EMBL" id="KAF7775970.1"/>
    </source>
</evidence>